<dbReference type="InterPro" id="IPR001000">
    <property type="entry name" value="GH10_dom"/>
</dbReference>
<keyword evidence="7 9" id="KW-0326">Glycosidase</keyword>
<keyword evidence="6 9" id="KW-0119">Carbohydrate metabolism</keyword>
<evidence type="ECO:0000256" key="2">
    <source>
        <dbReference type="ARBA" id="ARBA00007495"/>
    </source>
</evidence>
<evidence type="ECO:0000313" key="12">
    <source>
        <dbReference type="Proteomes" id="UP001525961"/>
    </source>
</evidence>
<comment type="catalytic activity">
    <reaction evidence="1 9">
        <text>Endohydrolysis of (1-&gt;4)-beta-D-xylosidic linkages in xylans.</text>
        <dbReference type="EC" id="3.2.1.8"/>
    </reaction>
</comment>
<comment type="caution">
    <text evidence="11">The sequence shown here is derived from an EMBL/GenBank/DDBJ whole genome shotgun (WGS) entry which is preliminary data.</text>
</comment>
<evidence type="ECO:0000256" key="5">
    <source>
        <dbReference type="ARBA" id="ARBA00022801"/>
    </source>
</evidence>
<dbReference type="SUPFAM" id="SSF51445">
    <property type="entry name" value="(Trans)glycosidases"/>
    <property type="match status" value="1"/>
</dbReference>
<keyword evidence="4" id="KW-0732">Signal</keyword>
<comment type="similarity">
    <text evidence="2 9">Belongs to the glycosyl hydrolase 10 (cellulase F) family.</text>
</comment>
<dbReference type="Gene3D" id="3.20.20.80">
    <property type="entry name" value="Glycosidases"/>
    <property type="match status" value="1"/>
</dbReference>
<dbReference type="Proteomes" id="UP001525961">
    <property type="component" value="Unassembled WGS sequence"/>
</dbReference>
<keyword evidence="12" id="KW-1185">Reference proteome</keyword>
<dbReference type="PANTHER" id="PTHR31490:SF88">
    <property type="entry name" value="BETA-XYLANASE"/>
    <property type="match status" value="1"/>
</dbReference>
<evidence type="ECO:0000256" key="6">
    <source>
        <dbReference type="ARBA" id="ARBA00023277"/>
    </source>
</evidence>
<dbReference type="RefSeq" id="WP_261237398.1">
    <property type="nucleotide sequence ID" value="NZ_JAMXFA010000056.1"/>
</dbReference>
<dbReference type="InterPro" id="IPR017853">
    <property type="entry name" value="GH"/>
</dbReference>
<protein>
    <recommendedName>
        <fullName evidence="9">Beta-xylanase</fullName>
        <ecNumber evidence="9">3.2.1.8</ecNumber>
    </recommendedName>
</protein>
<evidence type="ECO:0000256" key="4">
    <source>
        <dbReference type="ARBA" id="ARBA00022729"/>
    </source>
</evidence>
<keyword evidence="5 9" id="KW-0378">Hydrolase</keyword>
<organism evidence="11 12">
    <name type="scientific">Laspinema olomoucense D3b</name>
    <dbReference type="NCBI Taxonomy" id="2953688"/>
    <lineage>
        <taxon>Bacteria</taxon>
        <taxon>Bacillati</taxon>
        <taxon>Cyanobacteriota</taxon>
        <taxon>Cyanophyceae</taxon>
        <taxon>Oscillatoriophycideae</taxon>
        <taxon>Oscillatoriales</taxon>
        <taxon>Laspinemataceae</taxon>
        <taxon>Laspinema</taxon>
        <taxon>Laspinema olomoucense</taxon>
    </lineage>
</organism>
<dbReference type="PRINTS" id="PR00134">
    <property type="entry name" value="GLHYDRLASE10"/>
</dbReference>
<evidence type="ECO:0000256" key="8">
    <source>
        <dbReference type="ARBA" id="ARBA00023326"/>
    </source>
</evidence>
<evidence type="ECO:0000256" key="9">
    <source>
        <dbReference type="RuleBase" id="RU361174"/>
    </source>
</evidence>
<dbReference type="Pfam" id="PF00331">
    <property type="entry name" value="Glyco_hydro_10"/>
    <property type="match status" value="1"/>
</dbReference>
<dbReference type="PROSITE" id="PS51760">
    <property type="entry name" value="GH10_2"/>
    <property type="match status" value="1"/>
</dbReference>
<dbReference type="PANTHER" id="PTHR31490">
    <property type="entry name" value="GLYCOSYL HYDROLASE"/>
    <property type="match status" value="1"/>
</dbReference>
<dbReference type="InterPro" id="IPR044846">
    <property type="entry name" value="GH10"/>
</dbReference>
<accession>A0ABT2NHJ3</accession>
<gene>
    <name evidence="11" type="ORF">NG792_26130</name>
</gene>
<keyword evidence="3" id="KW-0858">Xylan degradation</keyword>
<sequence>MGLKNCIPTGFYLGCAEEVTHLKTDELLQELIVKNFNLITPQNALKLGRIGKNPHDWNFEESDWVINFAHTHNLSVRGHLMTWARSIPEWMREMESYQFSQLIKEYISETMIRYPTIKNWDVCGEAFDDNGNIRDTILSALIGPHWVRQTLIWAREARPDARLFYSEYRLQGYRKQKALLKLINELLIEGNILDGIGVQLHHNTLGVLRLFGFKDFLRTLTTKGLTIHFSEVTVWDKTTLSENFGRLSQAVAYSELFRLCRDCGSEVFNIWGSTDRYSWRHPELTPFLFNRDYQPKPAYFAIKDALSRFKGMGS</sequence>
<feature type="domain" description="GH10" evidence="10">
    <location>
        <begin position="1"/>
        <end position="305"/>
    </location>
</feature>
<evidence type="ECO:0000313" key="11">
    <source>
        <dbReference type="EMBL" id="MCT7981210.1"/>
    </source>
</evidence>
<evidence type="ECO:0000259" key="10">
    <source>
        <dbReference type="PROSITE" id="PS51760"/>
    </source>
</evidence>
<reference evidence="11 12" key="1">
    <citation type="journal article" date="2022" name="Front. Microbiol.">
        <title>High genomic differentiation and limited gene flow indicate recent cryptic speciation within the genus Laspinema (cyanobacteria).</title>
        <authorList>
            <person name="Stanojkovic A."/>
            <person name="Skoupy S."/>
            <person name="Skaloud P."/>
            <person name="Dvorak P."/>
        </authorList>
    </citation>
    <scope>NUCLEOTIDE SEQUENCE [LARGE SCALE GENOMIC DNA]</scope>
    <source>
        <strain evidence="11 12">D3b</strain>
    </source>
</reference>
<dbReference type="EC" id="3.2.1.8" evidence="9"/>
<dbReference type="SMART" id="SM00633">
    <property type="entry name" value="Glyco_10"/>
    <property type="match status" value="1"/>
</dbReference>
<dbReference type="EMBL" id="JAMXFA010000056">
    <property type="protein sequence ID" value="MCT7981210.1"/>
    <property type="molecule type" value="Genomic_DNA"/>
</dbReference>
<evidence type="ECO:0000256" key="1">
    <source>
        <dbReference type="ARBA" id="ARBA00000681"/>
    </source>
</evidence>
<evidence type="ECO:0000256" key="7">
    <source>
        <dbReference type="ARBA" id="ARBA00023295"/>
    </source>
</evidence>
<proteinExistence type="inferred from homology"/>
<evidence type="ECO:0000256" key="3">
    <source>
        <dbReference type="ARBA" id="ARBA00022651"/>
    </source>
</evidence>
<keyword evidence="8 9" id="KW-0624">Polysaccharide degradation</keyword>
<name>A0ABT2NHJ3_9CYAN</name>